<gene>
    <name evidence="1" type="ORF">ACFSKK_12190</name>
</gene>
<organism evidence="1 2">
    <name type="scientific">Metabacillus endolithicus</name>
    <dbReference type="NCBI Taxonomy" id="1535204"/>
    <lineage>
        <taxon>Bacteria</taxon>
        <taxon>Bacillati</taxon>
        <taxon>Bacillota</taxon>
        <taxon>Bacilli</taxon>
        <taxon>Bacillales</taxon>
        <taxon>Bacillaceae</taxon>
        <taxon>Metabacillus</taxon>
    </lineage>
</organism>
<proteinExistence type="predicted"/>
<evidence type="ECO:0000313" key="1">
    <source>
        <dbReference type="EMBL" id="MFD2214443.1"/>
    </source>
</evidence>
<sequence>MSKKYPSFVKSEFFVDEPGNWHLKEGAPDEMKKELKEYVESLNTIQDEPGTIDSIHVPYPYGD</sequence>
<evidence type="ECO:0008006" key="3">
    <source>
        <dbReference type="Google" id="ProtNLM"/>
    </source>
</evidence>
<name>A0ABW5BWW9_9BACI</name>
<dbReference type="Proteomes" id="UP001597318">
    <property type="component" value="Unassembled WGS sequence"/>
</dbReference>
<comment type="caution">
    <text evidence="1">The sequence shown here is derived from an EMBL/GenBank/DDBJ whole genome shotgun (WGS) entry which is preliminary data.</text>
</comment>
<accession>A0ABW5BWW9</accession>
<protein>
    <recommendedName>
        <fullName evidence="3">DUF2188 domain-containing protein</fullName>
    </recommendedName>
</protein>
<dbReference type="EMBL" id="JBHUIK010000002">
    <property type="protein sequence ID" value="MFD2214443.1"/>
    <property type="molecule type" value="Genomic_DNA"/>
</dbReference>
<reference evidence="2" key="1">
    <citation type="journal article" date="2019" name="Int. J. Syst. Evol. Microbiol.">
        <title>The Global Catalogue of Microorganisms (GCM) 10K type strain sequencing project: providing services to taxonomists for standard genome sequencing and annotation.</title>
        <authorList>
            <consortium name="The Broad Institute Genomics Platform"/>
            <consortium name="The Broad Institute Genome Sequencing Center for Infectious Disease"/>
            <person name="Wu L."/>
            <person name="Ma J."/>
        </authorList>
    </citation>
    <scope>NUCLEOTIDE SEQUENCE [LARGE SCALE GENOMIC DNA]</scope>
    <source>
        <strain evidence="2">CGMCC 1.15474</strain>
    </source>
</reference>
<dbReference type="RefSeq" id="WP_098799323.1">
    <property type="nucleotide sequence ID" value="NZ_CP095550.1"/>
</dbReference>
<keyword evidence="2" id="KW-1185">Reference proteome</keyword>
<evidence type="ECO:0000313" key="2">
    <source>
        <dbReference type="Proteomes" id="UP001597318"/>
    </source>
</evidence>